<keyword evidence="4" id="KW-0804">Transcription</keyword>
<dbReference type="Pfam" id="PF03466">
    <property type="entry name" value="LysR_substrate"/>
    <property type="match status" value="1"/>
</dbReference>
<evidence type="ECO:0000259" key="5">
    <source>
        <dbReference type="PROSITE" id="PS50931"/>
    </source>
</evidence>
<dbReference type="Gene3D" id="1.10.10.10">
    <property type="entry name" value="Winged helix-like DNA-binding domain superfamily/Winged helix DNA-binding domain"/>
    <property type="match status" value="1"/>
</dbReference>
<proteinExistence type="inferred from homology"/>
<comment type="caution">
    <text evidence="6">The sequence shown here is derived from an EMBL/GenBank/DDBJ whole genome shotgun (WGS) entry which is preliminary data.</text>
</comment>
<evidence type="ECO:0000313" key="7">
    <source>
        <dbReference type="Proteomes" id="UP001646141"/>
    </source>
</evidence>
<evidence type="ECO:0000256" key="1">
    <source>
        <dbReference type="ARBA" id="ARBA00009437"/>
    </source>
</evidence>
<keyword evidence="3" id="KW-0238">DNA-binding</keyword>
<organism evidence="6 7">
    <name type="scientific">Leucobacter chromiireducens subsp. chromiireducens</name>
    <dbReference type="NCBI Taxonomy" id="660067"/>
    <lineage>
        <taxon>Bacteria</taxon>
        <taxon>Bacillati</taxon>
        <taxon>Actinomycetota</taxon>
        <taxon>Actinomycetes</taxon>
        <taxon>Micrococcales</taxon>
        <taxon>Microbacteriaceae</taxon>
        <taxon>Leucobacter</taxon>
    </lineage>
</organism>
<gene>
    <name evidence="6" type="ORF">D3226_01565</name>
</gene>
<dbReference type="EMBL" id="QYAD01000001">
    <property type="protein sequence ID" value="MBL3688648.1"/>
    <property type="molecule type" value="Genomic_DNA"/>
</dbReference>
<dbReference type="SUPFAM" id="SSF46785">
    <property type="entry name" value="Winged helix' DNA-binding domain"/>
    <property type="match status" value="1"/>
</dbReference>
<reference evidence="6 7" key="1">
    <citation type="submission" date="2018-09" db="EMBL/GenBank/DDBJ databases">
        <title>Comparative genomics of Leucobacter spp.</title>
        <authorList>
            <person name="Reis A.C."/>
            <person name="Kolvenbach B.A."/>
            <person name="Corvini P.F.X."/>
            <person name="Nunes O.C."/>
        </authorList>
    </citation>
    <scope>NUCLEOTIDE SEQUENCE [LARGE SCALE GENOMIC DNA]</scope>
    <source>
        <strain evidence="6 7">L-1</strain>
    </source>
</reference>
<dbReference type="SUPFAM" id="SSF53850">
    <property type="entry name" value="Periplasmic binding protein-like II"/>
    <property type="match status" value="1"/>
</dbReference>
<keyword evidence="2" id="KW-0805">Transcription regulation</keyword>
<dbReference type="InterPro" id="IPR036388">
    <property type="entry name" value="WH-like_DNA-bd_sf"/>
</dbReference>
<keyword evidence="7" id="KW-1185">Reference proteome</keyword>
<dbReference type="PANTHER" id="PTHR30346">
    <property type="entry name" value="TRANSCRIPTIONAL DUAL REGULATOR HCAR-RELATED"/>
    <property type="match status" value="1"/>
</dbReference>
<dbReference type="Proteomes" id="UP001646141">
    <property type="component" value="Unassembled WGS sequence"/>
</dbReference>
<dbReference type="InterPro" id="IPR036390">
    <property type="entry name" value="WH_DNA-bd_sf"/>
</dbReference>
<sequence length="324" mass="34925">MIPKEGTCAVAQRFPLTLTQLSYFAECAKTLNMTVASENLHVAQSAVSTAISQLERALGAALFIRQHAKGLILTAAGESLLRDTHRMFGLLTESIDTIQSERGEVRGSITVACFHTLTPFLLPQLLARLQHTHPALTVDVREGDYEQNLADLRGGRAELAVSYDLTDADGIEQEVVGEARPHAIVATDHPLAARGTASLAELAADPLVLLDLPDSSQYFLGLLREAGVQPHIKYRTKNYEAVRSFVAMGLGFAILNQRPRVAETYAGNRTAVVEIADPVRSLGITVASLAQVELSARARAVTQAVRELVAEESARQAVGDHSTL</sequence>
<comment type="similarity">
    <text evidence="1">Belongs to the LysR transcriptional regulatory family.</text>
</comment>
<protein>
    <submittedName>
        <fullName evidence="6">LysR family transcriptional regulator</fullName>
    </submittedName>
</protein>
<name>A0ABS1SKF7_9MICO</name>
<dbReference type="Gene3D" id="3.40.190.10">
    <property type="entry name" value="Periplasmic binding protein-like II"/>
    <property type="match status" value="2"/>
</dbReference>
<dbReference type="PANTHER" id="PTHR30346:SF0">
    <property type="entry name" value="HCA OPERON TRANSCRIPTIONAL ACTIVATOR HCAR"/>
    <property type="match status" value="1"/>
</dbReference>
<evidence type="ECO:0000313" key="6">
    <source>
        <dbReference type="EMBL" id="MBL3688648.1"/>
    </source>
</evidence>
<feature type="domain" description="HTH lysR-type" evidence="5">
    <location>
        <begin position="16"/>
        <end position="74"/>
    </location>
</feature>
<evidence type="ECO:0000256" key="3">
    <source>
        <dbReference type="ARBA" id="ARBA00023125"/>
    </source>
</evidence>
<dbReference type="InterPro" id="IPR000847">
    <property type="entry name" value="LysR_HTH_N"/>
</dbReference>
<dbReference type="PROSITE" id="PS50931">
    <property type="entry name" value="HTH_LYSR"/>
    <property type="match status" value="1"/>
</dbReference>
<dbReference type="Pfam" id="PF00126">
    <property type="entry name" value="HTH_1"/>
    <property type="match status" value="1"/>
</dbReference>
<evidence type="ECO:0000256" key="4">
    <source>
        <dbReference type="ARBA" id="ARBA00023163"/>
    </source>
</evidence>
<evidence type="ECO:0000256" key="2">
    <source>
        <dbReference type="ARBA" id="ARBA00023015"/>
    </source>
</evidence>
<accession>A0ABS1SKF7</accession>
<dbReference type="InterPro" id="IPR005119">
    <property type="entry name" value="LysR_subst-bd"/>
</dbReference>
<dbReference type="PRINTS" id="PR00039">
    <property type="entry name" value="HTHLYSR"/>
</dbReference>